<evidence type="ECO:0000313" key="1">
    <source>
        <dbReference type="EMBL" id="GAH75707.1"/>
    </source>
</evidence>
<dbReference type="EMBL" id="BARU01026318">
    <property type="protein sequence ID" value="GAH75707.1"/>
    <property type="molecule type" value="Genomic_DNA"/>
</dbReference>
<accession>X1I1V8</accession>
<dbReference type="GO" id="GO:0032259">
    <property type="term" value="P:methylation"/>
    <property type="evidence" value="ECO:0007669"/>
    <property type="project" value="InterPro"/>
</dbReference>
<dbReference type="Pfam" id="PF05369">
    <property type="entry name" value="MtmB"/>
    <property type="match status" value="1"/>
</dbReference>
<protein>
    <submittedName>
        <fullName evidence="1">Uncharacterized protein</fullName>
    </submittedName>
</protein>
<dbReference type="AlphaFoldDB" id="X1I1V8"/>
<dbReference type="InterPro" id="IPR008031">
    <property type="entry name" value="MtmB_MeTrfase"/>
</dbReference>
<comment type="caution">
    <text evidence="1">The sequence shown here is derived from an EMBL/GenBank/DDBJ whole genome shotgun (WGS) entry which is preliminary data.</text>
</comment>
<dbReference type="GO" id="GO:0008168">
    <property type="term" value="F:methyltransferase activity"/>
    <property type="evidence" value="ECO:0007669"/>
    <property type="project" value="InterPro"/>
</dbReference>
<dbReference type="InterPro" id="IPR036655">
    <property type="entry name" value="MtmB_sf"/>
</dbReference>
<gene>
    <name evidence="1" type="ORF">S03H2_42295</name>
</gene>
<reference evidence="1" key="1">
    <citation type="journal article" date="2014" name="Front. Microbiol.">
        <title>High frequency of phylogenetically diverse reductive dehalogenase-homologous genes in deep subseafloor sedimentary metagenomes.</title>
        <authorList>
            <person name="Kawai M."/>
            <person name="Futagami T."/>
            <person name="Toyoda A."/>
            <person name="Takaki Y."/>
            <person name="Nishi S."/>
            <person name="Hori S."/>
            <person name="Arai W."/>
            <person name="Tsubouchi T."/>
            <person name="Morono Y."/>
            <person name="Uchiyama I."/>
            <person name="Ito T."/>
            <person name="Fujiyama A."/>
            <person name="Inagaki F."/>
            <person name="Takami H."/>
        </authorList>
    </citation>
    <scope>NUCLEOTIDE SEQUENCE</scope>
    <source>
        <strain evidence="1">Expedition CK06-06</strain>
    </source>
</reference>
<name>X1I1V8_9ZZZZ</name>
<proteinExistence type="predicted"/>
<organism evidence="1">
    <name type="scientific">marine sediment metagenome</name>
    <dbReference type="NCBI Taxonomy" id="412755"/>
    <lineage>
        <taxon>unclassified sequences</taxon>
        <taxon>metagenomes</taxon>
        <taxon>ecological metagenomes</taxon>
    </lineage>
</organism>
<dbReference type="SUPFAM" id="SSF75098">
    <property type="entry name" value="Monomethylamine methyltransferase MtmB"/>
    <property type="match status" value="1"/>
</dbReference>
<dbReference type="Gene3D" id="3.20.20.460">
    <property type="entry name" value="Monomethylamine methyltransferase MtmB"/>
    <property type="match status" value="1"/>
</dbReference>
<sequence length="76" mass="8739">MEVGHAVARQGMTREQANEIALKLLDKYESMAADAPKGVEYQECYDVPTALPIQEHFDMYRRVKDELAEMGIEFPY</sequence>